<protein>
    <submittedName>
        <fullName evidence="1">Uncharacterized protein</fullName>
    </submittedName>
</protein>
<proteinExistence type="predicted"/>
<organism evidence="1 2">
    <name type="scientific">Umbra pygmaea</name>
    <name type="common">Eastern mudminnow</name>
    <dbReference type="NCBI Taxonomy" id="75934"/>
    <lineage>
        <taxon>Eukaryota</taxon>
        <taxon>Metazoa</taxon>
        <taxon>Chordata</taxon>
        <taxon>Craniata</taxon>
        <taxon>Vertebrata</taxon>
        <taxon>Euteleostomi</taxon>
        <taxon>Actinopterygii</taxon>
        <taxon>Neopterygii</taxon>
        <taxon>Teleostei</taxon>
        <taxon>Protacanthopterygii</taxon>
        <taxon>Esociformes</taxon>
        <taxon>Umbridae</taxon>
        <taxon>Umbra</taxon>
    </lineage>
</organism>
<gene>
    <name evidence="1" type="ORF">UPYG_G00031380</name>
</gene>
<evidence type="ECO:0000313" key="1">
    <source>
        <dbReference type="EMBL" id="KAL1022714.1"/>
    </source>
</evidence>
<comment type="caution">
    <text evidence="1">The sequence shown here is derived from an EMBL/GenBank/DDBJ whole genome shotgun (WGS) entry which is preliminary data.</text>
</comment>
<dbReference type="EMBL" id="JAGEUA010000001">
    <property type="protein sequence ID" value="KAL1022714.1"/>
    <property type="molecule type" value="Genomic_DNA"/>
</dbReference>
<reference evidence="1 2" key="1">
    <citation type="submission" date="2024-06" db="EMBL/GenBank/DDBJ databases">
        <authorList>
            <person name="Pan Q."/>
            <person name="Wen M."/>
            <person name="Jouanno E."/>
            <person name="Zahm M."/>
            <person name="Klopp C."/>
            <person name="Cabau C."/>
            <person name="Louis A."/>
            <person name="Berthelot C."/>
            <person name="Parey E."/>
            <person name="Roest Crollius H."/>
            <person name="Montfort J."/>
            <person name="Robinson-Rechavi M."/>
            <person name="Bouchez O."/>
            <person name="Lampietro C."/>
            <person name="Lopez Roques C."/>
            <person name="Donnadieu C."/>
            <person name="Postlethwait J."/>
            <person name="Bobe J."/>
            <person name="Verreycken H."/>
            <person name="Guiguen Y."/>
        </authorList>
    </citation>
    <scope>NUCLEOTIDE SEQUENCE [LARGE SCALE GENOMIC DNA]</scope>
    <source>
        <strain evidence="1">Up_M1</strain>
        <tissue evidence="1">Testis</tissue>
    </source>
</reference>
<dbReference type="Proteomes" id="UP001557470">
    <property type="component" value="Unassembled WGS sequence"/>
</dbReference>
<name>A0ABD0XMV1_UMBPY</name>
<dbReference type="AlphaFoldDB" id="A0ABD0XMV1"/>
<keyword evidence="2" id="KW-1185">Reference proteome</keyword>
<evidence type="ECO:0000313" key="2">
    <source>
        <dbReference type="Proteomes" id="UP001557470"/>
    </source>
</evidence>
<sequence>MVLIVFVLGRRALFDRLQCASVIQLSPNQLKRTGIPLLLRYLDVTTDCSQADTASQVVHLQRKIERVRERELDREHGKDWKRKVGEDARVQNTGSGYFAKDKTVNLWRAASAVSILKLRALLSLLLTPPLELEPQE</sequence>
<accession>A0ABD0XMV1</accession>